<dbReference type="AlphaFoldDB" id="A0AAN4ZK04"/>
<proteinExistence type="predicted"/>
<sequence length="66" mass="7216">MASENSRMTQISTQLAMKSVRMILSTILIVQPHIGIPASQSPKSVSLPLPFSQYQFSCSENPFTCG</sequence>
<protein>
    <submittedName>
        <fullName evidence="1">Uncharacterized protein</fullName>
    </submittedName>
</protein>
<gene>
    <name evidence="1" type="ORF">PMAYCL1PPCAC_08610</name>
</gene>
<comment type="caution">
    <text evidence="1">The sequence shown here is derived from an EMBL/GenBank/DDBJ whole genome shotgun (WGS) entry which is preliminary data.</text>
</comment>
<dbReference type="EMBL" id="BTRK01000002">
    <property type="protein sequence ID" value="GMR38415.1"/>
    <property type="molecule type" value="Genomic_DNA"/>
</dbReference>
<accession>A0AAN4ZK04</accession>
<dbReference type="Proteomes" id="UP001328107">
    <property type="component" value="Unassembled WGS sequence"/>
</dbReference>
<reference evidence="2" key="1">
    <citation type="submission" date="2022-10" db="EMBL/GenBank/DDBJ databases">
        <title>Genome assembly of Pristionchus species.</title>
        <authorList>
            <person name="Yoshida K."/>
            <person name="Sommer R.J."/>
        </authorList>
    </citation>
    <scope>NUCLEOTIDE SEQUENCE [LARGE SCALE GENOMIC DNA]</scope>
    <source>
        <strain evidence="2">RS5460</strain>
    </source>
</reference>
<keyword evidence="2" id="KW-1185">Reference proteome</keyword>
<evidence type="ECO:0000313" key="2">
    <source>
        <dbReference type="Proteomes" id="UP001328107"/>
    </source>
</evidence>
<evidence type="ECO:0000313" key="1">
    <source>
        <dbReference type="EMBL" id="GMR38415.1"/>
    </source>
</evidence>
<name>A0AAN4ZK04_9BILA</name>
<organism evidence="1 2">
    <name type="scientific">Pristionchus mayeri</name>
    <dbReference type="NCBI Taxonomy" id="1317129"/>
    <lineage>
        <taxon>Eukaryota</taxon>
        <taxon>Metazoa</taxon>
        <taxon>Ecdysozoa</taxon>
        <taxon>Nematoda</taxon>
        <taxon>Chromadorea</taxon>
        <taxon>Rhabditida</taxon>
        <taxon>Rhabditina</taxon>
        <taxon>Diplogasteromorpha</taxon>
        <taxon>Diplogasteroidea</taxon>
        <taxon>Neodiplogasteridae</taxon>
        <taxon>Pristionchus</taxon>
    </lineage>
</organism>
<feature type="non-terminal residue" evidence="1">
    <location>
        <position position="66"/>
    </location>
</feature>